<evidence type="ECO:0000256" key="3">
    <source>
        <dbReference type="ARBA" id="ARBA00022475"/>
    </source>
</evidence>
<dbReference type="InterPro" id="IPR023408">
    <property type="entry name" value="MscS_beta-dom_sf"/>
</dbReference>
<evidence type="ECO:0000256" key="7">
    <source>
        <dbReference type="RuleBase" id="RU369025"/>
    </source>
</evidence>
<dbReference type="RefSeq" id="WP_184425410.1">
    <property type="nucleotide sequence ID" value="NZ_AP027362.1"/>
</dbReference>
<dbReference type="Gene3D" id="2.30.30.60">
    <property type="match status" value="1"/>
</dbReference>
<dbReference type="Pfam" id="PF05552">
    <property type="entry name" value="MS_channel_1st_1"/>
    <property type="match status" value="1"/>
</dbReference>
<keyword evidence="6 7" id="KW-0472">Membrane</keyword>
<keyword evidence="5 7" id="KW-1133">Transmembrane helix</keyword>
<dbReference type="PANTHER" id="PTHR30221:SF1">
    <property type="entry name" value="SMALL-CONDUCTANCE MECHANOSENSITIVE CHANNEL"/>
    <property type="match status" value="1"/>
</dbReference>
<keyword evidence="7" id="KW-0813">Transport</keyword>
<comment type="similarity">
    <text evidence="2 7">Belongs to the MscS (TC 1.A.23) family.</text>
</comment>
<dbReference type="Gene3D" id="3.30.70.100">
    <property type="match status" value="1"/>
</dbReference>
<evidence type="ECO:0000256" key="2">
    <source>
        <dbReference type="ARBA" id="ARBA00008017"/>
    </source>
</evidence>
<name>A0A7X0TUM4_9GAMM</name>
<gene>
    <name evidence="11" type="ORF">HNQ55_002892</name>
</gene>
<comment type="caution">
    <text evidence="7">Lacks conserved residue(s) required for the propagation of feature annotation.</text>
</comment>
<dbReference type="InterPro" id="IPR006685">
    <property type="entry name" value="MscS_channel_2nd"/>
</dbReference>
<evidence type="ECO:0000256" key="6">
    <source>
        <dbReference type="ARBA" id="ARBA00023136"/>
    </source>
</evidence>
<accession>A0A7X0TUM4</accession>
<dbReference type="InterPro" id="IPR008910">
    <property type="entry name" value="MSC_TM_helix"/>
</dbReference>
<feature type="domain" description="Mechanosensitive ion channel transmembrane helices 2/3" evidence="10">
    <location>
        <begin position="72"/>
        <end position="114"/>
    </location>
</feature>
<evidence type="ECO:0000259" key="10">
    <source>
        <dbReference type="Pfam" id="PF21088"/>
    </source>
</evidence>
<feature type="transmembrane region" description="Helical" evidence="7">
    <location>
        <begin position="68"/>
        <end position="89"/>
    </location>
</feature>
<keyword evidence="7" id="KW-0406">Ion transport</keyword>
<keyword evidence="7" id="KW-0997">Cell inner membrane</keyword>
<dbReference type="Gene3D" id="1.10.287.1260">
    <property type="match status" value="1"/>
</dbReference>
<feature type="domain" description="Mechanosensitive ion channel MscS" evidence="8">
    <location>
        <begin position="115"/>
        <end position="181"/>
    </location>
</feature>
<dbReference type="SUPFAM" id="SSF82861">
    <property type="entry name" value="Mechanosensitive channel protein MscS (YggB), transmembrane region"/>
    <property type="match status" value="1"/>
</dbReference>
<feature type="transmembrane region" description="Helical" evidence="7">
    <location>
        <begin position="28"/>
        <end position="48"/>
    </location>
</feature>
<sequence>MEYLDINKYWSLIDEKLNVWLETIIKHIPNLVVAICFIIIFSVVARIVGKLVKQFLRRSLDSQQIADLLAAIFKVCFILTGVFICLDFIGLKGTVTSLLAGAGIIGLAIGFAFQDMTENLIAGVAMGIRKPFSIGDIIEADNVFGKVITINLRNTIVETFSSQIEVIPNKILFRNIVTNYSSLSIRRVEVPVSISYADDPDHAKEVIVDAINQCDFVIKQDQTDVYAESFGDSAVNLLVWFWIDYPGETGYMSARHQAISLIKKSLEQADILIPFPIRTLEFGAKGGETLGDILTQQAQVKNSKAEKE</sequence>
<dbReference type="InterPro" id="IPR045275">
    <property type="entry name" value="MscS_archaea/bacteria_type"/>
</dbReference>
<comment type="subunit">
    <text evidence="7">Homoheptamer.</text>
</comment>
<dbReference type="InterPro" id="IPR049278">
    <property type="entry name" value="MS_channel_C"/>
</dbReference>
<feature type="domain" description="Mechanosensitive ion channel MscS C-terminal" evidence="9">
    <location>
        <begin position="188"/>
        <end position="271"/>
    </location>
</feature>
<dbReference type="SUPFAM" id="SSF50182">
    <property type="entry name" value="Sm-like ribonucleoproteins"/>
    <property type="match status" value="1"/>
</dbReference>
<proteinExistence type="inferred from homology"/>
<evidence type="ECO:0000313" key="12">
    <source>
        <dbReference type="Proteomes" id="UP000537141"/>
    </source>
</evidence>
<dbReference type="AlphaFoldDB" id="A0A7X0TUM4"/>
<comment type="function">
    <text evidence="7">Mechanosensitive channel that participates in the regulation of osmotic pressure changes within the cell, opening in response to stretch forces in the membrane lipid bilayer, without the need for other proteins. Contributes to normal resistance to hypoosmotic shock. Forms an ion channel of 1.0 nanosiemens conductance with a slight preference for anions.</text>
</comment>
<dbReference type="InterPro" id="IPR010920">
    <property type="entry name" value="LSM_dom_sf"/>
</dbReference>
<evidence type="ECO:0000256" key="5">
    <source>
        <dbReference type="ARBA" id="ARBA00022989"/>
    </source>
</evidence>
<dbReference type="Pfam" id="PF00924">
    <property type="entry name" value="MS_channel_2nd"/>
    <property type="match status" value="1"/>
</dbReference>
<reference evidence="11 12" key="1">
    <citation type="submission" date="2020-08" db="EMBL/GenBank/DDBJ databases">
        <title>Genomic Encyclopedia of Type Strains, Phase IV (KMG-IV): sequencing the most valuable type-strain genomes for metagenomic binning, comparative biology and taxonomic classification.</title>
        <authorList>
            <person name="Goeker M."/>
        </authorList>
    </citation>
    <scope>NUCLEOTIDE SEQUENCE [LARGE SCALE GENOMIC DNA]</scope>
    <source>
        <strain evidence="11 12">DSM 26287</strain>
    </source>
</reference>
<protein>
    <recommendedName>
        <fullName evidence="7">Small-conductance mechanosensitive channel</fullName>
    </recommendedName>
</protein>
<evidence type="ECO:0000256" key="4">
    <source>
        <dbReference type="ARBA" id="ARBA00022692"/>
    </source>
</evidence>
<organism evidence="11 12">
    <name type="scientific">Thalassotalea piscium</name>
    <dbReference type="NCBI Taxonomy" id="1230533"/>
    <lineage>
        <taxon>Bacteria</taxon>
        <taxon>Pseudomonadati</taxon>
        <taxon>Pseudomonadota</taxon>
        <taxon>Gammaproteobacteria</taxon>
        <taxon>Alteromonadales</taxon>
        <taxon>Colwelliaceae</taxon>
        <taxon>Thalassotalea</taxon>
    </lineage>
</organism>
<dbReference type="InterPro" id="IPR011014">
    <property type="entry name" value="MscS_channel_TM-2"/>
</dbReference>
<dbReference type="InterPro" id="IPR011066">
    <property type="entry name" value="MscS_channel_C_sf"/>
</dbReference>
<dbReference type="Pfam" id="PF21082">
    <property type="entry name" value="MS_channel_3rd"/>
    <property type="match status" value="1"/>
</dbReference>
<feature type="transmembrane region" description="Helical" evidence="7">
    <location>
        <begin position="95"/>
        <end position="113"/>
    </location>
</feature>
<comment type="subcellular location">
    <subcellularLocation>
        <location evidence="7">Cell inner membrane</location>
        <topology evidence="7">Multi-pass membrane protein</topology>
    </subcellularLocation>
    <subcellularLocation>
        <location evidence="1">Cell membrane</location>
        <topology evidence="1">Multi-pass membrane protein</topology>
    </subcellularLocation>
</comment>
<dbReference type="Pfam" id="PF21088">
    <property type="entry name" value="MS_channel_1st"/>
    <property type="match status" value="1"/>
</dbReference>
<dbReference type="EMBL" id="JACHHU010000028">
    <property type="protein sequence ID" value="MBB6544363.1"/>
    <property type="molecule type" value="Genomic_DNA"/>
</dbReference>
<dbReference type="SUPFAM" id="SSF82689">
    <property type="entry name" value="Mechanosensitive channel protein MscS (YggB), C-terminal domain"/>
    <property type="match status" value="1"/>
</dbReference>
<keyword evidence="7" id="KW-0407">Ion channel</keyword>
<comment type="caution">
    <text evidence="11">The sequence shown here is derived from an EMBL/GenBank/DDBJ whole genome shotgun (WGS) entry which is preliminary data.</text>
</comment>
<evidence type="ECO:0000259" key="8">
    <source>
        <dbReference type="Pfam" id="PF00924"/>
    </source>
</evidence>
<keyword evidence="4 7" id="KW-0812">Transmembrane</keyword>
<dbReference type="InterPro" id="IPR049142">
    <property type="entry name" value="MS_channel_1st"/>
</dbReference>
<evidence type="ECO:0000256" key="1">
    <source>
        <dbReference type="ARBA" id="ARBA00004651"/>
    </source>
</evidence>
<dbReference type="GO" id="GO:0008381">
    <property type="term" value="F:mechanosensitive monoatomic ion channel activity"/>
    <property type="evidence" value="ECO:0007669"/>
    <property type="project" value="InterPro"/>
</dbReference>
<dbReference type="GO" id="GO:0005886">
    <property type="term" value="C:plasma membrane"/>
    <property type="evidence" value="ECO:0007669"/>
    <property type="project" value="UniProtKB-SubCell"/>
</dbReference>
<keyword evidence="3" id="KW-1003">Cell membrane</keyword>
<evidence type="ECO:0000259" key="9">
    <source>
        <dbReference type="Pfam" id="PF21082"/>
    </source>
</evidence>
<evidence type="ECO:0000313" key="11">
    <source>
        <dbReference type="EMBL" id="MBB6544363.1"/>
    </source>
</evidence>
<keyword evidence="12" id="KW-1185">Reference proteome</keyword>
<dbReference type="Proteomes" id="UP000537141">
    <property type="component" value="Unassembled WGS sequence"/>
</dbReference>
<dbReference type="PANTHER" id="PTHR30221">
    <property type="entry name" value="SMALL-CONDUCTANCE MECHANOSENSITIVE CHANNEL"/>
    <property type="match status" value="1"/>
</dbReference>